<keyword evidence="12" id="KW-1185">Reference proteome</keyword>
<comment type="function">
    <text evidence="1 10">Controls the rotational direction of flagella during chemotaxis.</text>
</comment>
<dbReference type="Pfam" id="PF03748">
    <property type="entry name" value="FliL"/>
    <property type="match status" value="1"/>
</dbReference>
<dbReference type="Proteomes" id="UP000239434">
    <property type="component" value="Unassembled WGS sequence"/>
</dbReference>
<keyword evidence="4" id="KW-1003">Cell membrane</keyword>
<dbReference type="EMBL" id="PVBR01000010">
    <property type="protein sequence ID" value="PRD42671.1"/>
    <property type="molecule type" value="Genomic_DNA"/>
</dbReference>
<evidence type="ECO:0000256" key="3">
    <source>
        <dbReference type="ARBA" id="ARBA00008281"/>
    </source>
</evidence>
<evidence type="ECO:0000256" key="9">
    <source>
        <dbReference type="ARBA" id="ARBA00023136"/>
    </source>
</evidence>
<protein>
    <recommendedName>
        <fullName evidence="10">Flagellar protein FliL</fullName>
    </recommendedName>
</protein>
<keyword evidence="10" id="KW-0997">Cell inner membrane</keyword>
<name>A0A2S9IQ75_9HYPH</name>
<gene>
    <name evidence="11" type="ORF">C5748_14685</name>
</gene>
<comment type="caution">
    <text evidence="11">The sequence shown here is derived from an EMBL/GenBank/DDBJ whole genome shotgun (WGS) entry which is preliminary data.</text>
</comment>
<evidence type="ECO:0000256" key="6">
    <source>
        <dbReference type="ARBA" id="ARBA00022692"/>
    </source>
</evidence>
<dbReference type="RefSeq" id="WP_105742691.1">
    <property type="nucleotide sequence ID" value="NZ_PVBR01000010.1"/>
</dbReference>
<reference evidence="11 12" key="1">
    <citation type="submission" date="2018-02" db="EMBL/GenBank/DDBJ databases">
        <title>The draft genome of Phyllobacterium sp. 1N-3.</title>
        <authorList>
            <person name="Liu L."/>
            <person name="Li L."/>
            <person name="Zhang X."/>
            <person name="Wang T."/>
            <person name="Liang L."/>
        </authorList>
    </citation>
    <scope>NUCLEOTIDE SEQUENCE [LARGE SCALE GENOMIC DNA]</scope>
    <source>
        <strain evidence="11 12">1N-3</strain>
    </source>
</reference>
<keyword evidence="8 10" id="KW-1133">Transmembrane helix</keyword>
<dbReference type="GO" id="GO:0006935">
    <property type="term" value="P:chemotaxis"/>
    <property type="evidence" value="ECO:0007669"/>
    <property type="project" value="UniProtKB-KW"/>
</dbReference>
<comment type="similarity">
    <text evidence="3 10">Belongs to the FliL family.</text>
</comment>
<keyword evidence="9 10" id="KW-0472">Membrane</keyword>
<evidence type="ECO:0000256" key="2">
    <source>
        <dbReference type="ARBA" id="ARBA00004162"/>
    </source>
</evidence>
<evidence type="ECO:0000256" key="1">
    <source>
        <dbReference type="ARBA" id="ARBA00002254"/>
    </source>
</evidence>
<feature type="transmembrane region" description="Helical" evidence="10">
    <location>
        <begin position="21"/>
        <end position="42"/>
    </location>
</feature>
<evidence type="ECO:0000256" key="5">
    <source>
        <dbReference type="ARBA" id="ARBA00022500"/>
    </source>
</evidence>
<keyword evidence="5 10" id="KW-0145">Chemotaxis</keyword>
<keyword evidence="11" id="KW-0966">Cell projection</keyword>
<dbReference type="GO" id="GO:0071973">
    <property type="term" value="P:bacterial-type flagellum-dependent cell motility"/>
    <property type="evidence" value="ECO:0007669"/>
    <property type="project" value="InterPro"/>
</dbReference>
<keyword evidence="6 10" id="KW-0812">Transmembrane</keyword>
<dbReference type="GO" id="GO:0005886">
    <property type="term" value="C:plasma membrane"/>
    <property type="evidence" value="ECO:0007669"/>
    <property type="project" value="UniProtKB-SubCell"/>
</dbReference>
<evidence type="ECO:0000256" key="7">
    <source>
        <dbReference type="ARBA" id="ARBA00022779"/>
    </source>
</evidence>
<sequence length="170" mass="17567">MSDATKSSGDREAGKAAGGSLVGTIAAVAMLTVVAGGGGWLLGGYISGTEPAIDHTAESASASKEPGKGHEAQPLGNVVALKPILTNLAVPSTTWIRLESALVAKPGEEIAPEMAMNISDDFMAFLRSVSLMQLQGATGLAYLRADLEERAKLRSEGKVERVFISSLVVE</sequence>
<dbReference type="GO" id="GO:0009425">
    <property type="term" value="C:bacterial-type flagellum basal body"/>
    <property type="evidence" value="ECO:0007669"/>
    <property type="project" value="InterPro"/>
</dbReference>
<dbReference type="AlphaFoldDB" id="A0A2S9IQ75"/>
<evidence type="ECO:0000256" key="10">
    <source>
        <dbReference type="RuleBase" id="RU364125"/>
    </source>
</evidence>
<proteinExistence type="inferred from homology"/>
<keyword evidence="11" id="KW-0969">Cilium</keyword>
<keyword evidence="11" id="KW-0282">Flagellum</keyword>
<evidence type="ECO:0000313" key="12">
    <source>
        <dbReference type="Proteomes" id="UP000239434"/>
    </source>
</evidence>
<evidence type="ECO:0000313" key="11">
    <source>
        <dbReference type="EMBL" id="PRD42671.1"/>
    </source>
</evidence>
<evidence type="ECO:0000256" key="8">
    <source>
        <dbReference type="ARBA" id="ARBA00022989"/>
    </source>
</evidence>
<keyword evidence="7 10" id="KW-0283">Flagellar rotation</keyword>
<accession>A0A2S9IQ75</accession>
<organism evidence="11 12">
    <name type="scientific">Phyllobacterium phragmitis</name>
    <dbReference type="NCBI Taxonomy" id="2670329"/>
    <lineage>
        <taxon>Bacteria</taxon>
        <taxon>Pseudomonadati</taxon>
        <taxon>Pseudomonadota</taxon>
        <taxon>Alphaproteobacteria</taxon>
        <taxon>Hyphomicrobiales</taxon>
        <taxon>Phyllobacteriaceae</taxon>
        <taxon>Phyllobacterium</taxon>
    </lineage>
</organism>
<evidence type="ECO:0000256" key="4">
    <source>
        <dbReference type="ARBA" id="ARBA00022475"/>
    </source>
</evidence>
<dbReference type="InterPro" id="IPR005503">
    <property type="entry name" value="FliL"/>
</dbReference>
<comment type="subcellular location">
    <subcellularLocation>
        <location evidence="10">Cell inner membrane</location>
    </subcellularLocation>
    <subcellularLocation>
        <location evidence="2">Cell membrane</location>
        <topology evidence="2">Single-pass membrane protein</topology>
    </subcellularLocation>
</comment>